<evidence type="ECO:0000256" key="5">
    <source>
        <dbReference type="PROSITE-ProRule" id="PRU10137"/>
    </source>
</evidence>
<dbReference type="InterPro" id="IPR038109">
    <property type="entry name" value="DNA_bind_recomb_sf"/>
</dbReference>
<dbReference type="InterPro" id="IPR011109">
    <property type="entry name" value="DNA_bind_recombinase_dom"/>
</dbReference>
<evidence type="ECO:0000313" key="9">
    <source>
        <dbReference type="EMBL" id="SKC41436.1"/>
    </source>
</evidence>
<evidence type="ECO:0000256" key="6">
    <source>
        <dbReference type="SAM" id="Coils"/>
    </source>
</evidence>
<dbReference type="STRING" id="36842.SAMN02194393_00644"/>
<keyword evidence="1" id="KW-0229">DNA integration</keyword>
<dbReference type="InterPro" id="IPR036162">
    <property type="entry name" value="Resolvase-like_N_sf"/>
</dbReference>
<evidence type="ECO:0000259" key="7">
    <source>
        <dbReference type="PROSITE" id="PS51736"/>
    </source>
</evidence>
<dbReference type="PROSITE" id="PS00397">
    <property type="entry name" value="RECOMBINASES_1"/>
    <property type="match status" value="1"/>
</dbReference>
<keyword evidence="3" id="KW-0233">DNA recombination</keyword>
<keyword evidence="10" id="KW-1185">Reference proteome</keyword>
<evidence type="ECO:0000256" key="2">
    <source>
        <dbReference type="ARBA" id="ARBA00023125"/>
    </source>
</evidence>
<dbReference type="PANTHER" id="PTHR30461:SF23">
    <property type="entry name" value="DNA RECOMBINASE-RELATED"/>
    <property type="match status" value="1"/>
</dbReference>
<dbReference type="Gene3D" id="3.40.50.1390">
    <property type="entry name" value="Resolvase, N-terminal catalytic domain"/>
    <property type="match status" value="1"/>
</dbReference>
<protein>
    <submittedName>
        <fullName evidence="9">Site-specific DNA recombinase</fullName>
    </submittedName>
</protein>
<reference evidence="9 10" key="1">
    <citation type="submission" date="2017-02" db="EMBL/GenBank/DDBJ databases">
        <authorList>
            <person name="Peterson S.W."/>
        </authorList>
    </citation>
    <scope>NUCLEOTIDE SEQUENCE [LARGE SCALE GENOMIC DNA]</scope>
    <source>
        <strain evidence="9 10">M1</strain>
    </source>
</reference>
<evidence type="ECO:0000256" key="1">
    <source>
        <dbReference type="ARBA" id="ARBA00022908"/>
    </source>
</evidence>
<feature type="coiled-coil region" evidence="6">
    <location>
        <begin position="362"/>
        <end position="417"/>
    </location>
</feature>
<feature type="domain" description="Recombinase" evidence="8">
    <location>
        <begin position="157"/>
        <end position="259"/>
    </location>
</feature>
<dbReference type="Proteomes" id="UP000190285">
    <property type="component" value="Unassembled WGS sequence"/>
</dbReference>
<dbReference type="GO" id="GO:0003677">
    <property type="term" value="F:DNA binding"/>
    <property type="evidence" value="ECO:0007669"/>
    <property type="project" value="UniProtKB-KW"/>
</dbReference>
<evidence type="ECO:0000313" key="10">
    <source>
        <dbReference type="Proteomes" id="UP000190285"/>
    </source>
</evidence>
<dbReference type="PROSITE" id="PS51737">
    <property type="entry name" value="RECOMBINASE_DNA_BIND"/>
    <property type="match status" value="1"/>
</dbReference>
<evidence type="ECO:0000259" key="8">
    <source>
        <dbReference type="PROSITE" id="PS51737"/>
    </source>
</evidence>
<keyword evidence="6" id="KW-0175">Coiled coil</keyword>
<proteinExistence type="predicted"/>
<dbReference type="GO" id="GO:0000150">
    <property type="term" value="F:DNA strand exchange activity"/>
    <property type="evidence" value="ECO:0007669"/>
    <property type="project" value="InterPro"/>
</dbReference>
<dbReference type="Pfam" id="PF07508">
    <property type="entry name" value="Recombinase"/>
    <property type="match status" value="1"/>
</dbReference>
<dbReference type="Pfam" id="PF00239">
    <property type="entry name" value="Resolvase"/>
    <property type="match status" value="1"/>
</dbReference>
<sequence length="472" mass="55141">MKKAAIYIRVSTTEQAAEGYSVAAQKDKLIGYCNLRDWAIQDTYVDAGFTGTNMNRPGIQKLLENLDEIDIVLVYKLDRLSRNQRDILFLVEEKFLERGIDFVSILENFDTSTPFGRAMMGILAVFAQLERDTIVERTKLGKERRAKEGYWNGGPAPIGYDLIDGRLVINEYEAMQVKEVLKLYRKYGQNKTATIMNEKGYKTKYGKWHGRSIARLVSNPIYTGMIHYKDDLYEGVHDSIISKEEFKNIQSIISGRSKNKKTQSKYLLGGLLWCGYCGARLKSSFSINRKNGTRYYYYLCYSVSKRPLHMVKDPNCIGIYWKMSDLESKVLDQIKKIKLDKYKFINQYEIYYNTNKNSFNKIEILKNKITNINKKIDKLVDLYQINQISIDTISHRVEKLYEEKKMIENNIKMSKVNKENKDKKIPLDILLNIFSNFEILWKEATQEEKKRVLNMLIKKIIVTDSVEVEWNI</sequence>
<evidence type="ECO:0000256" key="3">
    <source>
        <dbReference type="ARBA" id="ARBA00023172"/>
    </source>
</evidence>
<keyword evidence="2" id="KW-0238">DNA-binding</keyword>
<dbReference type="AlphaFoldDB" id="A0A1T5IQK8"/>
<dbReference type="CDD" id="cd03768">
    <property type="entry name" value="SR_ResInv"/>
    <property type="match status" value="1"/>
</dbReference>
<dbReference type="SUPFAM" id="SSF53041">
    <property type="entry name" value="Resolvase-like"/>
    <property type="match status" value="1"/>
</dbReference>
<dbReference type="Pfam" id="PF13408">
    <property type="entry name" value="Zn_ribbon_recom"/>
    <property type="match status" value="1"/>
</dbReference>
<dbReference type="InterPro" id="IPR025827">
    <property type="entry name" value="Zn_ribbon_recom_dom"/>
</dbReference>
<accession>A0A1T5IQK8</accession>
<dbReference type="PROSITE" id="PS51736">
    <property type="entry name" value="RECOMBINASES_3"/>
    <property type="match status" value="1"/>
</dbReference>
<feature type="active site" description="O-(5'-phospho-DNA)-serine intermediate" evidence="4 5">
    <location>
        <position position="11"/>
    </location>
</feature>
<dbReference type="RefSeq" id="WP_079489280.1">
    <property type="nucleotide sequence ID" value="NZ_FUZT01000001.1"/>
</dbReference>
<organism evidence="9 10">
    <name type="scientific">Maledivibacter halophilus</name>
    <dbReference type="NCBI Taxonomy" id="36842"/>
    <lineage>
        <taxon>Bacteria</taxon>
        <taxon>Bacillati</taxon>
        <taxon>Bacillota</taxon>
        <taxon>Clostridia</taxon>
        <taxon>Peptostreptococcales</taxon>
        <taxon>Caminicellaceae</taxon>
        <taxon>Maledivibacter</taxon>
    </lineage>
</organism>
<dbReference type="EMBL" id="FUZT01000001">
    <property type="protein sequence ID" value="SKC41436.1"/>
    <property type="molecule type" value="Genomic_DNA"/>
</dbReference>
<gene>
    <name evidence="9" type="ORF">SAMN02194393_00644</name>
</gene>
<dbReference type="SMART" id="SM00857">
    <property type="entry name" value="Resolvase"/>
    <property type="match status" value="1"/>
</dbReference>
<dbReference type="PANTHER" id="PTHR30461">
    <property type="entry name" value="DNA-INVERTASE FROM LAMBDOID PROPHAGE"/>
    <property type="match status" value="1"/>
</dbReference>
<dbReference type="InterPro" id="IPR006118">
    <property type="entry name" value="Recombinase_CS"/>
</dbReference>
<name>A0A1T5IQK8_9FIRM</name>
<dbReference type="Gene3D" id="3.90.1750.20">
    <property type="entry name" value="Putative Large Serine Recombinase, Chain B, Domain 2"/>
    <property type="match status" value="1"/>
</dbReference>
<dbReference type="OrthoDB" id="9781670at2"/>
<dbReference type="InterPro" id="IPR050639">
    <property type="entry name" value="SSR_resolvase"/>
</dbReference>
<dbReference type="GO" id="GO:0015074">
    <property type="term" value="P:DNA integration"/>
    <property type="evidence" value="ECO:0007669"/>
    <property type="project" value="UniProtKB-KW"/>
</dbReference>
<feature type="domain" description="Resolvase/invertase-type recombinase catalytic" evidence="7">
    <location>
        <begin position="3"/>
        <end position="149"/>
    </location>
</feature>
<dbReference type="InterPro" id="IPR006119">
    <property type="entry name" value="Resolv_N"/>
</dbReference>
<evidence type="ECO:0000256" key="4">
    <source>
        <dbReference type="PIRSR" id="PIRSR606118-50"/>
    </source>
</evidence>